<reference evidence="1" key="2">
    <citation type="journal article" date="2022" name="New Phytol.">
        <title>Evolutionary transition to the ectomycorrhizal habit in the genomes of a hyperdiverse lineage of mushroom-forming fungi.</title>
        <authorList>
            <person name="Looney B."/>
            <person name="Miyauchi S."/>
            <person name="Morin E."/>
            <person name="Drula E."/>
            <person name="Courty P.E."/>
            <person name="Kohler A."/>
            <person name="Kuo A."/>
            <person name="LaButti K."/>
            <person name="Pangilinan J."/>
            <person name="Lipzen A."/>
            <person name="Riley R."/>
            <person name="Andreopoulos W."/>
            <person name="He G."/>
            <person name="Johnson J."/>
            <person name="Nolan M."/>
            <person name="Tritt A."/>
            <person name="Barry K.W."/>
            <person name="Grigoriev I.V."/>
            <person name="Nagy L.G."/>
            <person name="Hibbett D."/>
            <person name="Henrissat B."/>
            <person name="Matheny P.B."/>
            <person name="Labbe J."/>
            <person name="Martin F.M."/>
        </authorList>
    </citation>
    <scope>NUCLEOTIDE SEQUENCE</scope>
    <source>
        <strain evidence="1">HHB10654</strain>
    </source>
</reference>
<protein>
    <submittedName>
        <fullName evidence="1">Uncharacterized protein</fullName>
    </submittedName>
</protein>
<sequence length="208" mass="23240">MSSGVPVVELVTFRVNDSFTPERFKEVRDWVDRGRAYGLNAQYWGQAVEKTRTLHWLLLWDSREAHGTLQADPGYPALVAKVDAMANGPVRVLHVHFATHPPTALLEAPVTEIDIYRVTPGVMPQYQRWSEELCAYITKLGIPGFVACTYGPALEEGGDVGVYMGAWNAVEDHNKLGDGDEEFQKLVSPMLEVVLDLRIAHVSLQRHS</sequence>
<reference evidence="1" key="1">
    <citation type="submission" date="2021-03" db="EMBL/GenBank/DDBJ databases">
        <authorList>
            <consortium name="DOE Joint Genome Institute"/>
            <person name="Ahrendt S."/>
            <person name="Looney B.P."/>
            <person name="Miyauchi S."/>
            <person name="Morin E."/>
            <person name="Drula E."/>
            <person name="Courty P.E."/>
            <person name="Chicoki N."/>
            <person name="Fauchery L."/>
            <person name="Kohler A."/>
            <person name="Kuo A."/>
            <person name="Labutti K."/>
            <person name="Pangilinan J."/>
            <person name="Lipzen A."/>
            <person name="Riley R."/>
            <person name="Andreopoulos W."/>
            <person name="He G."/>
            <person name="Johnson J."/>
            <person name="Barry K.W."/>
            <person name="Grigoriev I.V."/>
            <person name="Nagy L."/>
            <person name="Hibbett D."/>
            <person name="Henrissat B."/>
            <person name="Matheny P.B."/>
            <person name="Labbe J."/>
            <person name="Martin F."/>
        </authorList>
    </citation>
    <scope>NUCLEOTIDE SEQUENCE</scope>
    <source>
        <strain evidence="1">HHB10654</strain>
    </source>
</reference>
<gene>
    <name evidence="1" type="ORF">BV25DRAFT_1828624</name>
</gene>
<proteinExistence type="predicted"/>
<keyword evidence="2" id="KW-1185">Reference proteome</keyword>
<name>A0ACB8SUM6_9AGAM</name>
<organism evidence="1 2">
    <name type="scientific">Artomyces pyxidatus</name>
    <dbReference type="NCBI Taxonomy" id="48021"/>
    <lineage>
        <taxon>Eukaryota</taxon>
        <taxon>Fungi</taxon>
        <taxon>Dikarya</taxon>
        <taxon>Basidiomycota</taxon>
        <taxon>Agaricomycotina</taxon>
        <taxon>Agaricomycetes</taxon>
        <taxon>Russulales</taxon>
        <taxon>Auriscalpiaceae</taxon>
        <taxon>Artomyces</taxon>
    </lineage>
</organism>
<dbReference type="Proteomes" id="UP000814140">
    <property type="component" value="Unassembled WGS sequence"/>
</dbReference>
<evidence type="ECO:0000313" key="1">
    <source>
        <dbReference type="EMBL" id="KAI0059902.1"/>
    </source>
</evidence>
<dbReference type="EMBL" id="MU277223">
    <property type="protein sequence ID" value="KAI0059902.1"/>
    <property type="molecule type" value="Genomic_DNA"/>
</dbReference>
<comment type="caution">
    <text evidence="1">The sequence shown here is derived from an EMBL/GenBank/DDBJ whole genome shotgun (WGS) entry which is preliminary data.</text>
</comment>
<evidence type="ECO:0000313" key="2">
    <source>
        <dbReference type="Proteomes" id="UP000814140"/>
    </source>
</evidence>
<accession>A0ACB8SUM6</accession>